<evidence type="ECO:0000313" key="4">
    <source>
        <dbReference type="Proteomes" id="UP000343335"/>
    </source>
</evidence>
<feature type="transmembrane region" description="Helical" evidence="1">
    <location>
        <begin position="163"/>
        <end position="181"/>
    </location>
</feature>
<accession>A0A5E4SHE8</accession>
<dbReference type="InterPro" id="IPR002656">
    <property type="entry name" value="Acyl_transf_3_dom"/>
</dbReference>
<keyword evidence="1" id="KW-1133">Transmembrane helix</keyword>
<dbReference type="InterPro" id="IPR050879">
    <property type="entry name" value="Acyltransferase_3"/>
</dbReference>
<dbReference type="GO" id="GO:0016747">
    <property type="term" value="F:acyltransferase activity, transferring groups other than amino-acyl groups"/>
    <property type="evidence" value="ECO:0007669"/>
    <property type="project" value="InterPro"/>
</dbReference>
<feature type="transmembrane region" description="Helical" evidence="1">
    <location>
        <begin position="138"/>
        <end position="156"/>
    </location>
</feature>
<feature type="transmembrane region" description="Helical" evidence="1">
    <location>
        <begin position="272"/>
        <end position="294"/>
    </location>
</feature>
<evidence type="ECO:0000313" key="3">
    <source>
        <dbReference type="EMBL" id="VVD74192.1"/>
    </source>
</evidence>
<feature type="transmembrane region" description="Helical" evidence="1">
    <location>
        <begin position="15"/>
        <end position="35"/>
    </location>
</feature>
<keyword evidence="3" id="KW-0012">Acyltransferase</keyword>
<dbReference type="EMBL" id="CABPSA010000001">
    <property type="protein sequence ID" value="VVD74192.1"/>
    <property type="molecule type" value="Genomic_DNA"/>
</dbReference>
<feature type="transmembrane region" description="Helical" evidence="1">
    <location>
        <begin position="332"/>
        <end position="356"/>
    </location>
</feature>
<dbReference type="Proteomes" id="UP000343335">
    <property type="component" value="Unassembled WGS sequence"/>
</dbReference>
<keyword evidence="1" id="KW-0472">Membrane</keyword>
<keyword evidence="3" id="KW-0808">Transferase</keyword>
<feature type="transmembrane region" description="Helical" evidence="1">
    <location>
        <begin position="47"/>
        <end position="66"/>
    </location>
</feature>
<sequence length="389" mass="43668">MQHVPGAPTPPKDQIAPLTSLRFFAAFFVVIYHLQGNVIPMGSMNQLALGVSFFFVLSGFILSTVYPDTSKISLPKFYVSRLARLWPVHALCFAVVVYLYDPGMLTNEFWQPKLLTNLLMLHAWIPQAGYVFSLNSVSWSISVELGFYLIFPVLAASKRLGTVFVIAGILVMIMIFQLEFNDATASSDDPWKFSAILLVAQSPFTRVFEFIVGMWAARIYREKRFFGFVKANANPLEVASIFLLLAYCIASRHIVANILAEGFQAFGNWFDVAGGVFCFAILIFVFAHSAGVLSKFLSHRILLFLGESSFTLYMVHQIIIKYAEIQGWTKLLSWPKTLLLICAAIAITTVVVHVLWERPMRWLIVNGYAALANRMSVIKRLMVSEGPHA</sequence>
<dbReference type="PANTHER" id="PTHR23028:SF131">
    <property type="entry name" value="BLR2367 PROTEIN"/>
    <property type="match status" value="1"/>
</dbReference>
<dbReference type="GO" id="GO:0016020">
    <property type="term" value="C:membrane"/>
    <property type="evidence" value="ECO:0007669"/>
    <property type="project" value="TreeGrafter"/>
</dbReference>
<dbReference type="AlphaFoldDB" id="A0A5E4SHE8"/>
<feature type="domain" description="Acyltransferase 3" evidence="2">
    <location>
        <begin position="20"/>
        <end position="351"/>
    </location>
</feature>
<evidence type="ECO:0000256" key="1">
    <source>
        <dbReference type="SAM" id="Phobius"/>
    </source>
</evidence>
<proteinExistence type="predicted"/>
<keyword evidence="1" id="KW-0812">Transmembrane</keyword>
<dbReference type="Pfam" id="PF01757">
    <property type="entry name" value="Acyl_transf_3"/>
    <property type="match status" value="1"/>
</dbReference>
<dbReference type="GO" id="GO:0000271">
    <property type="term" value="P:polysaccharide biosynthetic process"/>
    <property type="evidence" value="ECO:0007669"/>
    <property type="project" value="TreeGrafter"/>
</dbReference>
<protein>
    <submittedName>
        <fullName evidence="3">Acyltransferase</fullName>
    </submittedName>
</protein>
<gene>
    <name evidence="3" type="ORF">PCO31010_00783</name>
</gene>
<feature type="transmembrane region" description="Helical" evidence="1">
    <location>
        <begin position="301"/>
        <end position="320"/>
    </location>
</feature>
<organism evidence="3 4">
    <name type="scientific">Pandoraea commovens</name>
    <dbReference type="NCBI Taxonomy" id="2508289"/>
    <lineage>
        <taxon>Bacteria</taxon>
        <taxon>Pseudomonadati</taxon>
        <taxon>Pseudomonadota</taxon>
        <taxon>Betaproteobacteria</taxon>
        <taxon>Burkholderiales</taxon>
        <taxon>Burkholderiaceae</taxon>
        <taxon>Pandoraea</taxon>
    </lineage>
</organism>
<feature type="transmembrane region" description="Helical" evidence="1">
    <location>
        <begin position="238"/>
        <end position="260"/>
    </location>
</feature>
<evidence type="ECO:0000259" key="2">
    <source>
        <dbReference type="Pfam" id="PF01757"/>
    </source>
</evidence>
<dbReference type="PANTHER" id="PTHR23028">
    <property type="entry name" value="ACETYLTRANSFERASE"/>
    <property type="match status" value="1"/>
</dbReference>
<name>A0A5E4SHE8_9BURK</name>
<reference evidence="3 4" key="1">
    <citation type="submission" date="2019-08" db="EMBL/GenBank/DDBJ databases">
        <authorList>
            <person name="Peeters C."/>
        </authorList>
    </citation>
    <scope>NUCLEOTIDE SEQUENCE [LARGE SCALE GENOMIC DNA]</scope>
    <source>
        <strain evidence="3 4">LMG 31010</strain>
    </source>
</reference>
<feature type="transmembrane region" description="Helical" evidence="1">
    <location>
        <begin position="193"/>
        <end position="217"/>
    </location>
</feature>